<name>A0A0L6UMZ9_9BASI</name>
<organism evidence="2 3">
    <name type="scientific">Puccinia sorghi</name>
    <dbReference type="NCBI Taxonomy" id="27349"/>
    <lineage>
        <taxon>Eukaryota</taxon>
        <taxon>Fungi</taxon>
        <taxon>Dikarya</taxon>
        <taxon>Basidiomycota</taxon>
        <taxon>Pucciniomycotina</taxon>
        <taxon>Pucciniomycetes</taxon>
        <taxon>Pucciniales</taxon>
        <taxon>Pucciniaceae</taxon>
        <taxon>Puccinia</taxon>
    </lineage>
</organism>
<accession>A0A0L6UMZ9</accession>
<dbReference type="VEuPathDB" id="FungiDB:VP01_470g3"/>
<feature type="chain" id="PRO_5005567942" evidence="1">
    <location>
        <begin position="25"/>
        <end position="134"/>
    </location>
</feature>
<evidence type="ECO:0000256" key="1">
    <source>
        <dbReference type="SAM" id="SignalP"/>
    </source>
</evidence>
<keyword evidence="1" id="KW-0732">Signal</keyword>
<keyword evidence="3" id="KW-1185">Reference proteome</keyword>
<evidence type="ECO:0000313" key="3">
    <source>
        <dbReference type="Proteomes" id="UP000037035"/>
    </source>
</evidence>
<gene>
    <name evidence="2" type="ORF">VP01_470g3</name>
</gene>
<feature type="signal peptide" evidence="1">
    <location>
        <begin position="1"/>
        <end position="24"/>
    </location>
</feature>
<proteinExistence type="predicted"/>
<protein>
    <submittedName>
        <fullName evidence="2">Uncharacterized protein</fullName>
    </submittedName>
</protein>
<dbReference type="EMBL" id="LAVV01009845">
    <property type="protein sequence ID" value="KNZ49898.1"/>
    <property type="molecule type" value="Genomic_DNA"/>
</dbReference>
<evidence type="ECO:0000313" key="2">
    <source>
        <dbReference type="EMBL" id="KNZ49898.1"/>
    </source>
</evidence>
<reference evidence="2 3" key="1">
    <citation type="submission" date="2015-08" db="EMBL/GenBank/DDBJ databases">
        <title>Next Generation Sequencing and Analysis of the Genome of Puccinia sorghi L Schw, the Causal Agent of Maize Common Rust.</title>
        <authorList>
            <person name="Rochi L."/>
            <person name="Burguener G."/>
            <person name="Darino M."/>
            <person name="Turjanski A."/>
            <person name="Kreff E."/>
            <person name="Dieguez M.J."/>
            <person name="Sacco F."/>
        </authorList>
    </citation>
    <scope>NUCLEOTIDE SEQUENCE [LARGE SCALE GENOMIC DNA]</scope>
    <source>
        <strain evidence="2 3">RO10H11247</strain>
    </source>
</reference>
<dbReference type="AlphaFoldDB" id="A0A0L6UMZ9"/>
<dbReference type="Proteomes" id="UP000037035">
    <property type="component" value="Unassembled WGS sequence"/>
</dbReference>
<sequence length="134" mass="14721">MLLSISSFGLLALLFLAQSRPAISNFVCNDRSIKDATQGFCLRAVNAKLDAKNPLVLPGISFLLMPATFKKHSDRFKGSDVFTCEGVSIFQRPSEKRFCCNLPNAPKNGFGLSRDLLIKNCIGRDAKKLDEPSP</sequence>
<dbReference type="OrthoDB" id="2495554at2759"/>
<comment type="caution">
    <text evidence="2">The sequence shown here is derived from an EMBL/GenBank/DDBJ whole genome shotgun (WGS) entry which is preliminary data.</text>
</comment>